<accession>A0ABT3E732</accession>
<protein>
    <submittedName>
        <fullName evidence="2">Uncharacterized protein</fullName>
    </submittedName>
</protein>
<dbReference type="EMBL" id="JAOZFE010000009">
    <property type="protein sequence ID" value="MCW0953743.1"/>
    <property type="molecule type" value="Genomic_DNA"/>
</dbReference>
<evidence type="ECO:0000256" key="1">
    <source>
        <dbReference type="SAM" id="Phobius"/>
    </source>
</evidence>
<keyword evidence="1" id="KW-0472">Membrane</keyword>
<name>A0ABT3E732_9LACO</name>
<comment type="caution">
    <text evidence="2">The sequence shown here is derived from an EMBL/GenBank/DDBJ whole genome shotgun (WGS) entry which is preliminary data.</text>
</comment>
<reference evidence="2 3" key="1">
    <citation type="submission" date="2022-10" db="EMBL/GenBank/DDBJ databases">
        <title>Weissella fermenti sp. nov., isolated from fermented cabbage.</title>
        <authorList>
            <person name="Lee J.K."/>
            <person name="Baek J.H."/>
            <person name="Choi D.G."/>
            <person name="Kim J.M."/>
            <person name="Jeon C.O."/>
        </authorList>
    </citation>
    <scope>NUCLEOTIDE SEQUENCE [LARGE SCALE GENOMIC DNA]</scope>
    <source>
        <strain evidence="2 3">KACC 18534</strain>
    </source>
</reference>
<evidence type="ECO:0000313" key="2">
    <source>
        <dbReference type="EMBL" id="MCW0953743.1"/>
    </source>
</evidence>
<organism evidence="2 3">
    <name type="scientific">Weissella ceti</name>
    <dbReference type="NCBI Taxonomy" id="759620"/>
    <lineage>
        <taxon>Bacteria</taxon>
        <taxon>Bacillati</taxon>
        <taxon>Bacillota</taxon>
        <taxon>Bacilli</taxon>
        <taxon>Lactobacillales</taxon>
        <taxon>Lactobacillaceae</taxon>
        <taxon>Weissella</taxon>
    </lineage>
</organism>
<keyword evidence="1" id="KW-0812">Transmembrane</keyword>
<dbReference type="RefSeq" id="WP_213408109.1">
    <property type="nucleotide sequence ID" value="NZ_CP074441.1"/>
</dbReference>
<keyword evidence="1" id="KW-1133">Transmembrane helix</keyword>
<dbReference type="Proteomes" id="UP001526225">
    <property type="component" value="Unassembled WGS sequence"/>
</dbReference>
<evidence type="ECO:0000313" key="3">
    <source>
        <dbReference type="Proteomes" id="UP001526225"/>
    </source>
</evidence>
<sequence>MGLGTLQKRGVVNKMGKDQIRGLVVAVAVVLLMFLGMGGHSDDKKVINKTFNQQVDGLNQWFEGKRAVEGERNRYVSAIKGCARDKRTLLVELSKEQLEINNVTPDEVAQYAFNVIQQYPGNISAFDNFDDKKQIDLDKVALYTRLI</sequence>
<proteinExistence type="predicted"/>
<gene>
    <name evidence="2" type="ORF">OIT44_06730</name>
</gene>
<feature type="transmembrane region" description="Helical" evidence="1">
    <location>
        <begin position="20"/>
        <end position="39"/>
    </location>
</feature>
<keyword evidence="3" id="KW-1185">Reference proteome</keyword>